<protein>
    <submittedName>
        <fullName evidence="2">DUF1610 domain-containing protein</fullName>
    </submittedName>
</protein>
<dbReference type="InterPro" id="IPR044720">
    <property type="entry name" value="HVO_2753-like"/>
</dbReference>
<organism evidence="2 3">
    <name type="scientific">Caldiarchaeum subterraneum</name>
    <dbReference type="NCBI Taxonomy" id="311458"/>
    <lineage>
        <taxon>Archaea</taxon>
        <taxon>Nitrososphaerota</taxon>
        <taxon>Candidatus Caldarchaeales</taxon>
        <taxon>Candidatus Caldarchaeaceae</taxon>
        <taxon>Candidatus Caldarchaeum</taxon>
    </lineage>
</organism>
<evidence type="ECO:0000259" key="1">
    <source>
        <dbReference type="Pfam" id="PF07754"/>
    </source>
</evidence>
<dbReference type="PANTHER" id="PTHR40733:SF1">
    <property type="entry name" value="SMALL ZINC FINGER PROTEIN HVO-2753-LIKE ZINC-BINDING POCKET DOMAIN-CONTAINING PROTEIN"/>
    <property type="match status" value="1"/>
</dbReference>
<gene>
    <name evidence="2" type="ORF">EYH45_00255</name>
</gene>
<accession>A0A832ZUB3</accession>
<dbReference type="AlphaFoldDB" id="A0A832ZUB3"/>
<reference evidence="2" key="1">
    <citation type="journal article" date="2020" name="ISME J.">
        <title>Gammaproteobacteria mediating utilization of methyl-, sulfur- and petroleum organic compounds in deep ocean hydrothermal plumes.</title>
        <authorList>
            <person name="Zhou Z."/>
            <person name="Liu Y."/>
            <person name="Pan J."/>
            <person name="Cron B.R."/>
            <person name="Toner B.M."/>
            <person name="Anantharaman K."/>
            <person name="Breier J.A."/>
            <person name="Dick G.J."/>
            <person name="Li M."/>
        </authorList>
    </citation>
    <scope>NUCLEOTIDE SEQUENCE</scope>
    <source>
        <strain evidence="2">SZUA-1515</strain>
    </source>
</reference>
<name>A0A832ZUB3_CALS0</name>
<sequence length="60" mass="6681">MSSSQITLPICTWCHRSVAPDERAVSFPCPSCGKATIWRCEKCRELARNYICPSCGFEGP</sequence>
<dbReference type="PANTHER" id="PTHR40733">
    <property type="entry name" value="ZINC-RIBBON RNA-BINDING PROTEIN INVOLVED IN TRANSLATION-RELATED"/>
    <property type="match status" value="1"/>
</dbReference>
<evidence type="ECO:0000313" key="3">
    <source>
        <dbReference type="Proteomes" id="UP000608579"/>
    </source>
</evidence>
<evidence type="ECO:0000313" key="2">
    <source>
        <dbReference type="EMBL" id="HIQ28977.1"/>
    </source>
</evidence>
<dbReference type="Proteomes" id="UP000608579">
    <property type="component" value="Unassembled WGS sequence"/>
</dbReference>
<comment type="caution">
    <text evidence="2">The sequence shown here is derived from an EMBL/GenBank/DDBJ whole genome shotgun (WGS) entry which is preliminary data.</text>
</comment>
<dbReference type="InterPro" id="IPR011668">
    <property type="entry name" value="HVO_2753-like_ZBP"/>
</dbReference>
<feature type="domain" description="Small zinc finger protein HVO-2753-like zinc-binding pocket" evidence="1">
    <location>
        <begin position="11"/>
        <end position="56"/>
    </location>
</feature>
<dbReference type="EMBL" id="DQVM01000006">
    <property type="protein sequence ID" value="HIQ28977.1"/>
    <property type="molecule type" value="Genomic_DNA"/>
</dbReference>
<dbReference type="NCBIfam" id="NF011481">
    <property type="entry name" value="PRK14890.1"/>
    <property type="match status" value="1"/>
</dbReference>
<dbReference type="Pfam" id="PF07754">
    <property type="entry name" value="HVO_2753_ZBP"/>
    <property type="match status" value="1"/>
</dbReference>
<proteinExistence type="predicted"/>